<accession>A0AAD2HRA2</accession>
<evidence type="ECO:0000313" key="5">
    <source>
        <dbReference type="Proteomes" id="UP001295794"/>
    </source>
</evidence>
<dbReference type="SMART" id="SM00609">
    <property type="entry name" value="VIT"/>
    <property type="match status" value="1"/>
</dbReference>
<evidence type="ECO:0000313" key="4">
    <source>
        <dbReference type="EMBL" id="CAK5279901.1"/>
    </source>
</evidence>
<keyword evidence="5" id="KW-1185">Reference proteome</keyword>
<organism evidence="4 5">
    <name type="scientific">Mycena citricolor</name>
    <dbReference type="NCBI Taxonomy" id="2018698"/>
    <lineage>
        <taxon>Eukaryota</taxon>
        <taxon>Fungi</taxon>
        <taxon>Dikarya</taxon>
        <taxon>Basidiomycota</taxon>
        <taxon>Agaricomycotina</taxon>
        <taxon>Agaricomycetes</taxon>
        <taxon>Agaricomycetidae</taxon>
        <taxon>Agaricales</taxon>
        <taxon>Marasmiineae</taxon>
        <taxon>Mycenaceae</taxon>
        <taxon>Mycena</taxon>
    </lineage>
</organism>
<dbReference type="PANTHER" id="PTHR45737:SF6">
    <property type="entry name" value="VON WILLEBRAND FACTOR A DOMAIN-CONTAINING PROTEIN 5A"/>
    <property type="match status" value="1"/>
</dbReference>
<dbReference type="PANTHER" id="PTHR45737">
    <property type="entry name" value="VON WILLEBRAND FACTOR A DOMAIN-CONTAINING PROTEIN 5A"/>
    <property type="match status" value="1"/>
</dbReference>
<feature type="domain" description="VIT" evidence="3">
    <location>
        <begin position="7"/>
        <end position="137"/>
    </location>
</feature>
<feature type="region of interest" description="Disordered" evidence="1">
    <location>
        <begin position="627"/>
        <end position="659"/>
    </location>
</feature>
<dbReference type="PROSITE" id="PS51468">
    <property type="entry name" value="VIT"/>
    <property type="match status" value="1"/>
</dbReference>
<dbReference type="InterPro" id="IPR013694">
    <property type="entry name" value="VIT"/>
</dbReference>
<dbReference type="EMBL" id="CAVNYO010000440">
    <property type="protein sequence ID" value="CAK5279901.1"/>
    <property type="molecule type" value="Genomic_DNA"/>
</dbReference>
<dbReference type="PROSITE" id="PS50234">
    <property type="entry name" value="VWFA"/>
    <property type="match status" value="1"/>
</dbReference>
<dbReference type="SMART" id="SM00327">
    <property type="entry name" value="VWA"/>
    <property type="match status" value="1"/>
</dbReference>
<dbReference type="Proteomes" id="UP001295794">
    <property type="component" value="Unassembled WGS sequence"/>
</dbReference>
<name>A0AAD2HRA2_9AGAR</name>
<dbReference type="InterPro" id="IPR036465">
    <property type="entry name" value="vWFA_dom_sf"/>
</dbReference>
<feature type="compositionally biased region" description="Polar residues" evidence="1">
    <location>
        <begin position="714"/>
        <end position="734"/>
    </location>
</feature>
<dbReference type="SUPFAM" id="SSF53300">
    <property type="entry name" value="vWA-like"/>
    <property type="match status" value="1"/>
</dbReference>
<dbReference type="Gene3D" id="3.40.50.410">
    <property type="entry name" value="von Willebrand factor, type A domain"/>
    <property type="match status" value="1"/>
</dbReference>
<gene>
    <name evidence="4" type="ORF">MYCIT1_LOCUS30233</name>
</gene>
<comment type="caution">
    <text evidence="4">The sequence shown here is derived from an EMBL/GenBank/DDBJ whole genome shotgun (WGS) entry which is preliminary data.</text>
</comment>
<feature type="compositionally biased region" description="Pro residues" evidence="1">
    <location>
        <begin position="631"/>
        <end position="653"/>
    </location>
</feature>
<dbReference type="Pfam" id="PF13768">
    <property type="entry name" value="VWA_3"/>
    <property type="match status" value="1"/>
</dbReference>
<evidence type="ECO:0000259" key="3">
    <source>
        <dbReference type="PROSITE" id="PS51468"/>
    </source>
</evidence>
<feature type="region of interest" description="Disordered" evidence="1">
    <location>
        <begin position="672"/>
        <end position="734"/>
    </location>
</feature>
<proteinExistence type="predicted"/>
<feature type="compositionally biased region" description="Basic and acidic residues" evidence="1">
    <location>
        <begin position="692"/>
        <end position="704"/>
    </location>
</feature>
<evidence type="ECO:0000259" key="2">
    <source>
        <dbReference type="PROSITE" id="PS50234"/>
    </source>
</evidence>
<reference evidence="4" key="1">
    <citation type="submission" date="2023-11" db="EMBL/GenBank/DDBJ databases">
        <authorList>
            <person name="De Vega J J."/>
            <person name="De Vega J J."/>
        </authorList>
    </citation>
    <scope>NUCLEOTIDE SEQUENCE</scope>
</reference>
<protein>
    <submittedName>
        <fullName evidence="4">Uncharacterized protein</fullName>
    </submittedName>
</protein>
<sequence length="896" mass="97622">MRRNGIVHTGSLDGSQEPKYLDLEEVRAKVNIIDVTAQVILTQAFRNTSAHATGRAKYSFPVPAGAALCAFELRTEDGAVVKAVCKEKTQARLEFELALEEGRETGLLDWVTDDIFTISIGSVAAGARVTTKVVYTMTLMNDDYADEIRFQMPMCVGERYGPPPSALEGASDPSSSTRIRITAHIQTSGTIDHITSPSHPNEITQSRYETGLGRASRRRVTVNYRSKNFLERDFVLVVRAEGLDEPRCFAELYRDPKGRHSDTLALQFTVVLNKKLPSVSRQEFVFVVDRSGSMGGARIETAKSTLGLLLRMLPNENTSFNVFSFGSKYSSLWSNSQPYNASTLQNASLHVDAMSADMGGTEIGSTLNATFSARDNSRATAVFLLTDGESNGREVIIADIRRAVQASHAGGSRHHLRVFCLGIGDGISTDTCEGIARAGNGVCLFAVHTEDIVGRCARLFRAGRKNIVKDIAIDWGVPLERLRSPVVNFTTPDGSTKAQLRPAPAVQQSPKDIPSFHAGVRMCVYAILTLRTSMVPKEITLTGRLDDGTAFELSKVQIRGVNLKDGERGHPAIHSLAAWRLIQDQQDSAAPLAAVWGDAPDHEIRKASIIRLGARYQIATQHTSFIAVNIAPPPSPKRARSPTPPRDPSPPRDSPIGPVGAVVRRLLGTFWTAPSSQDNEEPGPEPEVPGAWHDDPQPDTSRDNDGDDGDTDSVRTFTTISSLDPSPRSSLWTNWTDDPQQPISEEDAIMQRCPSPKLESLRLAPPHIQRRTQPATHVQTGALPPPPPPRATAVPAQVVQLVRLQNFDGSFGEDSARAVVGSQALQRPAGFGVLVTDQVWASAVCIAFMMDNLPGADQKELLDELVEKTHQFLMGRLGTESQVKALVKKARQELAK</sequence>
<evidence type="ECO:0000256" key="1">
    <source>
        <dbReference type="SAM" id="MobiDB-lite"/>
    </source>
</evidence>
<dbReference type="AlphaFoldDB" id="A0AAD2HRA2"/>
<dbReference type="InterPro" id="IPR002035">
    <property type="entry name" value="VWF_A"/>
</dbReference>
<dbReference type="Pfam" id="PF08487">
    <property type="entry name" value="VIT"/>
    <property type="match status" value="1"/>
</dbReference>
<feature type="domain" description="VWFA" evidence="2">
    <location>
        <begin position="283"/>
        <end position="471"/>
    </location>
</feature>